<proteinExistence type="predicted"/>
<organism evidence="1">
    <name type="scientific">Arion vulgaris</name>
    <dbReference type="NCBI Taxonomy" id="1028688"/>
    <lineage>
        <taxon>Eukaryota</taxon>
        <taxon>Metazoa</taxon>
        <taxon>Spiralia</taxon>
        <taxon>Lophotrochozoa</taxon>
        <taxon>Mollusca</taxon>
        <taxon>Gastropoda</taxon>
        <taxon>Heterobranchia</taxon>
        <taxon>Euthyneura</taxon>
        <taxon>Panpulmonata</taxon>
        <taxon>Eupulmonata</taxon>
        <taxon>Stylommatophora</taxon>
        <taxon>Helicina</taxon>
        <taxon>Arionoidea</taxon>
        <taxon>Arionidae</taxon>
        <taxon>Arion</taxon>
    </lineage>
</organism>
<dbReference type="SUPFAM" id="SSF53098">
    <property type="entry name" value="Ribonuclease H-like"/>
    <property type="match status" value="1"/>
</dbReference>
<evidence type="ECO:0000313" key="1">
    <source>
        <dbReference type="EMBL" id="CEK63390.1"/>
    </source>
</evidence>
<accession>A0A0B6Z6S2</accession>
<protein>
    <submittedName>
        <fullName evidence="1">Uncharacterized protein</fullName>
    </submittedName>
</protein>
<sequence length="75" mass="8584">SFYPDAVRLNIISEKKNIISSNCYRLKSVLPALQNKIPSLRKELSTVELQWVISHCGIPGNEKADNLQKREENMN</sequence>
<dbReference type="EMBL" id="HACG01016525">
    <property type="protein sequence ID" value="CEK63390.1"/>
    <property type="molecule type" value="Transcribed_RNA"/>
</dbReference>
<name>A0A0B6Z6S2_9EUPU</name>
<dbReference type="Gene3D" id="3.30.420.10">
    <property type="entry name" value="Ribonuclease H-like superfamily/Ribonuclease H"/>
    <property type="match status" value="1"/>
</dbReference>
<dbReference type="InterPro" id="IPR036397">
    <property type="entry name" value="RNaseH_sf"/>
</dbReference>
<feature type="non-terminal residue" evidence="1">
    <location>
        <position position="1"/>
    </location>
</feature>
<dbReference type="GO" id="GO:0003676">
    <property type="term" value="F:nucleic acid binding"/>
    <property type="evidence" value="ECO:0007669"/>
    <property type="project" value="InterPro"/>
</dbReference>
<reference evidence="1" key="1">
    <citation type="submission" date="2014-12" db="EMBL/GenBank/DDBJ databases">
        <title>Insight into the proteome of Arion vulgaris.</title>
        <authorList>
            <person name="Aradska J."/>
            <person name="Bulat T."/>
            <person name="Smidak R."/>
            <person name="Sarate P."/>
            <person name="Gangsoo J."/>
            <person name="Sialana F."/>
            <person name="Bilban M."/>
            <person name="Lubec G."/>
        </authorList>
    </citation>
    <scope>NUCLEOTIDE SEQUENCE</scope>
    <source>
        <tissue evidence="1">Skin</tissue>
    </source>
</reference>
<dbReference type="InterPro" id="IPR012337">
    <property type="entry name" value="RNaseH-like_sf"/>
</dbReference>
<dbReference type="AlphaFoldDB" id="A0A0B6Z6S2"/>
<gene>
    <name evidence="1" type="primary">ORF48136</name>
</gene>
<feature type="non-terminal residue" evidence="1">
    <location>
        <position position="75"/>
    </location>
</feature>